<accession>A0ACC3SEK3</accession>
<name>A0ACC3SEK3_9PEZI</name>
<reference evidence="1" key="1">
    <citation type="submission" date="2024-02" db="EMBL/GenBank/DDBJ databases">
        <title>Metagenome Assembled Genome of Zalaria obscura JY119.</title>
        <authorList>
            <person name="Vighnesh L."/>
            <person name="Jagadeeshwari U."/>
            <person name="Venkata Ramana C."/>
            <person name="Sasikala C."/>
        </authorList>
    </citation>
    <scope>NUCLEOTIDE SEQUENCE</scope>
    <source>
        <strain evidence="1">JY119</strain>
    </source>
</reference>
<keyword evidence="2" id="KW-1185">Reference proteome</keyword>
<proteinExistence type="predicted"/>
<comment type="caution">
    <text evidence="1">The sequence shown here is derived from an EMBL/GenBank/DDBJ whole genome shotgun (WGS) entry which is preliminary data.</text>
</comment>
<protein>
    <submittedName>
        <fullName evidence="1">Uncharacterized protein</fullName>
    </submittedName>
</protein>
<evidence type="ECO:0000313" key="1">
    <source>
        <dbReference type="EMBL" id="KAK8210393.1"/>
    </source>
</evidence>
<evidence type="ECO:0000313" key="2">
    <source>
        <dbReference type="Proteomes" id="UP001320706"/>
    </source>
</evidence>
<organism evidence="1 2">
    <name type="scientific">Zalaria obscura</name>
    <dbReference type="NCBI Taxonomy" id="2024903"/>
    <lineage>
        <taxon>Eukaryota</taxon>
        <taxon>Fungi</taxon>
        <taxon>Dikarya</taxon>
        <taxon>Ascomycota</taxon>
        <taxon>Pezizomycotina</taxon>
        <taxon>Dothideomycetes</taxon>
        <taxon>Dothideomycetidae</taxon>
        <taxon>Dothideales</taxon>
        <taxon>Zalariaceae</taxon>
        <taxon>Zalaria</taxon>
    </lineage>
</organism>
<dbReference type="Proteomes" id="UP001320706">
    <property type="component" value="Unassembled WGS sequence"/>
</dbReference>
<gene>
    <name evidence="1" type="ORF">M8818_003563</name>
</gene>
<dbReference type="EMBL" id="JAMKPW020000015">
    <property type="protein sequence ID" value="KAK8210393.1"/>
    <property type="molecule type" value="Genomic_DNA"/>
</dbReference>
<sequence length="331" mass="36608">MPVLGGLVEELVGRATQEPAHRGPGLVITAVVLGSLAVLTVALRIWLRAGIQRNANVSDWFMHTFAVTMIALWAGYAVRMSILLFYRHVFSSHPNTLIRHFLLGLGIFLTLQFLASVLTFFLDCRPLSDFWVPGPASSKPTCIDQGAFIISFGIISCVADLILTLIPIGVIHNMQLPAPQKLALWALFCLGLTSTAAAAIRAYWGYFVFYTAEGGADYTWWSYNIFFWTCVELPVAITCASAVTLRGLFVRFLNRSGWKLSSSLRRTRGTSRSKSNYSPENTYGKSAGSGMLQTWDRNSELEMERLFQLAGGMAKGDAHRERETQEAGSHV</sequence>